<gene>
    <name evidence="2" type="ORF">GXP67_21050</name>
</gene>
<sequence length="62" mass="7364">MDLLSVLFILLLITKAILLVVIYFLWRSNSRLKEANHIIFLMKRRGIINEKLLEEIRKANPE</sequence>
<dbReference type="Proteomes" id="UP000480178">
    <property type="component" value="Chromosome"/>
</dbReference>
<keyword evidence="1" id="KW-0812">Transmembrane</keyword>
<protein>
    <submittedName>
        <fullName evidence="2">Uncharacterized protein</fullName>
    </submittedName>
</protein>
<name>A0A6C0GLQ7_9BACT</name>
<dbReference type="KEGG" id="rhoz:GXP67_21050"/>
<feature type="transmembrane region" description="Helical" evidence="1">
    <location>
        <begin position="6"/>
        <end position="26"/>
    </location>
</feature>
<accession>A0A6C0GLQ7</accession>
<reference evidence="2 3" key="1">
    <citation type="submission" date="2020-01" db="EMBL/GenBank/DDBJ databases">
        <authorList>
            <person name="Kim M.K."/>
        </authorList>
    </citation>
    <scope>NUCLEOTIDE SEQUENCE [LARGE SCALE GENOMIC DNA]</scope>
    <source>
        <strain evidence="2 3">172606-1</strain>
    </source>
</reference>
<dbReference type="RefSeq" id="WP_162444955.1">
    <property type="nucleotide sequence ID" value="NZ_CP048222.1"/>
</dbReference>
<keyword evidence="1" id="KW-1133">Transmembrane helix</keyword>
<evidence type="ECO:0000313" key="3">
    <source>
        <dbReference type="Proteomes" id="UP000480178"/>
    </source>
</evidence>
<dbReference type="EMBL" id="CP048222">
    <property type="protein sequence ID" value="QHT68958.1"/>
    <property type="molecule type" value="Genomic_DNA"/>
</dbReference>
<proteinExistence type="predicted"/>
<evidence type="ECO:0000256" key="1">
    <source>
        <dbReference type="SAM" id="Phobius"/>
    </source>
</evidence>
<organism evidence="2 3">
    <name type="scientific">Rhodocytophaga rosea</name>
    <dbReference type="NCBI Taxonomy" id="2704465"/>
    <lineage>
        <taxon>Bacteria</taxon>
        <taxon>Pseudomonadati</taxon>
        <taxon>Bacteroidota</taxon>
        <taxon>Cytophagia</taxon>
        <taxon>Cytophagales</taxon>
        <taxon>Rhodocytophagaceae</taxon>
        <taxon>Rhodocytophaga</taxon>
    </lineage>
</organism>
<keyword evidence="1" id="KW-0472">Membrane</keyword>
<evidence type="ECO:0000313" key="2">
    <source>
        <dbReference type="EMBL" id="QHT68958.1"/>
    </source>
</evidence>
<keyword evidence="3" id="KW-1185">Reference proteome</keyword>
<dbReference type="AlphaFoldDB" id="A0A6C0GLQ7"/>